<dbReference type="GeneID" id="25916143"/>
<proteinExistence type="predicted"/>
<dbReference type="Proteomes" id="UP000054560">
    <property type="component" value="Unassembled WGS sequence"/>
</dbReference>
<keyword evidence="1" id="KW-0472">Membrane</keyword>
<keyword evidence="1" id="KW-0812">Transmembrane</keyword>
<dbReference type="EMBL" id="KQ248079">
    <property type="protein sequence ID" value="KNC71817.1"/>
    <property type="molecule type" value="Genomic_DNA"/>
</dbReference>
<accession>A0A0L0F530</accession>
<evidence type="ECO:0000313" key="3">
    <source>
        <dbReference type="Proteomes" id="UP000054560"/>
    </source>
</evidence>
<evidence type="ECO:0000313" key="2">
    <source>
        <dbReference type="EMBL" id="KNC71817.1"/>
    </source>
</evidence>
<feature type="transmembrane region" description="Helical" evidence="1">
    <location>
        <begin position="21"/>
        <end position="41"/>
    </location>
</feature>
<evidence type="ECO:0000256" key="1">
    <source>
        <dbReference type="SAM" id="Phobius"/>
    </source>
</evidence>
<protein>
    <submittedName>
        <fullName evidence="2">Uncharacterized protein</fullName>
    </submittedName>
</protein>
<sequence length="79" mass="8790">MIFRSSVKKLYSGIKCSNKELLTKLSILLVINGLAQLAIGFTDQFVKTSYVVEDTVWLACKQTWGLLSVTLSQACLMMV</sequence>
<name>A0A0L0F530_9EUKA</name>
<feature type="non-terminal residue" evidence="2">
    <location>
        <position position="79"/>
    </location>
</feature>
<gene>
    <name evidence="2" type="ORF">SARC_15639</name>
</gene>
<dbReference type="RefSeq" id="XP_014145719.1">
    <property type="nucleotide sequence ID" value="XM_014290244.1"/>
</dbReference>
<reference evidence="2 3" key="1">
    <citation type="submission" date="2011-02" db="EMBL/GenBank/DDBJ databases">
        <title>The Genome Sequence of Sphaeroforma arctica JP610.</title>
        <authorList>
            <consortium name="The Broad Institute Genome Sequencing Platform"/>
            <person name="Russ C."/>
            <person name="Cuomo C."/>
            <person name="Young S.K."/>
            <person name="Zeng Q."/>
            <person name="Gargeya S."/>
            <person name="Alvarado L."/>
            <person name="Berlin A."/>
            <person name="Chapman S.B."/>
            <person name="Chen Z."/>
            <person name="Freedman E."/>
            <person name="Gellesch M."/>
            <person name="Goldberg J."/>
            <person name="Griggs A."/>
            <person name="Gujja S."/>
            <person name="Heilman E."/>
            <person name="Heiman D."/>
            <person name="Howarth C."/>
            <person name="Mehta T."/>
            <person name="Neiman D."/>
            <person name="Pearson M."/>
            <person name="Roberts A."/>
            <person name="Saif S."/>
            <person name="Shea T."/>
            <person name="Shenoy N."/>
            <person name="Sisk P."/>
            <person name="Stolte C."/>
            <person name="Sykes S."/>
            <person name="White J."/>
            <person name="Yandava C."/>
            <person name="Burger G."/>
            <person name="Gray M.W."/>
            <person name="Holland P.W.H."/>
            <person name="King N."/>
            <person name="Lang F.B.F."/>
            <person name="Roger A.J."/>
            <person name="Ruiz-Trillo I."/>
            <person name="Haas B."/>
            <person name="Nusbaum C."/>
            <person name="Birren B."/>
        </authorList>
    </citation>
    <scope>NUCLEOTIDE SEQUENCE [LARGE SCALE GENOMIC DNA]</scope>
    <source>
        <strain evidence="2 3">JP610</strain>
    </source>
</reference>
<dbReference type="AlphaFoldDB" id="A0A0L0F530"/>
<keyword evidence="3" id="KW-1185">Reference proteome</keyword>
<keyword evidence="1" id="KW-1133">Transmembrane helix</keyword>
<organism evidence="2 3">
    <name type="scientific">Sphaeroforma arctica JP610</name>
    <dbReference type="NCBI Taxonomy" id="667725"/>
    <lineage>
        <taxon>Eukaryota</taxon>
        <taxon>Ichthyosporea</taxon>
        <taxon>Ichthyophonida</taxon>
        <taxon>Sphaeroforma</taxon>
    </lineage>
</organism>